<evidence type="ECO:0000313" key="3">
    <source>
        <dbReference type="EMBL" id="AYV35564.1"/>
    </source>
</evidence>
<reference evidence="3 6" key="1">
    <citation type="submission" date="2018-11" db="EMBL/GenBank/DDBJ databases">
        <title>Complete genome sequence of multidrug-resistant Aeromonas veronii strain MS-18-37.</title>
        <authorList>
            <person name="Abdelhamed H."/>
            <person name="Lawrence M."/>
            <person name="Waldbieser G."/>
        </authorList>
    </citation>
    <scope>NUCLEOTIDE SEQUENCE [LARGE SCALE GENOMIC DNA]</scope>
    <source>
        <strain evidence="3 6">MS-18-37</strain>
    </source>
</reference>
<dbReference type="GeneID" id="60786915"/>
<name>A0A142DZA3_AERVE</name>
<dbReference type="Pfam" id="PF06429">
    <property type="entry name" value="Flg_bbr_C"/>
    <property type="match status" value="1"/>
</dbReference>
<gene>
    <name evidence="5" type="ORF">E8Q35_16125</name>
    <name evidence="3" type="ORF">EFI48_01135</name>
    <name evidence="4" type="ORF">WP3W19E03_41590</name>
</gene>
<dbReference type="EMBL" id="CP033604">
    <property type="protein sequence ID" value="AYV35564.1"/>
    <property type="molecule type" value="Genomic_DNA"/>
</dbReference>
<keyword evidence="5" id="KW-0969">Cilium</keyword>
<dbReference type="eggNOG" id="ENOG5033C47">
    <property type="taxonomic scope" value="Bacteria"/>
</dbReference>
<accession>A0A318D5Z2</accession>
<evidence type="ECO:0000313" key="6">
    <source>
        <dbReference type="Proteomes" id="UP000267614"/>
    </source>
</evidence>
<accession>A0A142DZA3</accession>
<protein>
    <submittedName>
        <fullName evidence="5">Flagellar biosynthesis protein FlgE</fullName>
    </submittedName>
    <submittedName>
        <fullName evidence="4">Flagellar hook protein FlgE</fullName>
    </submittedName>
</protein>
<evidence type="ECO:0000256" key="1">
    <source>
        <dbReference type="ARBA" id="ARBA00009677"/>
    </source>
</evidence>
<dbReference type="EMBL" id="AP022038">
    <property type="protein sequence ID" value="BBR41634.1"/>
    <property type="molecule type" value="Genomic_DNA"/>
</dbReference>
<reference evidence="5 7" key="2">
    <citation type="submission" date="2019-04" db="EMBL/GenBank/DDBJ databases">
        <title>Comparative genomics of Aeromonas veronii strains pathogenic to fish.</title>
        <authorList>
            <person name="Cascarano M.C."/>
            <person name="Smyrli M."/>
            <person name="Katharios P."/>
        </authorList>
    </citation>
    <scope>NUCLEOTIDE SEQUENCE [LARGE SCALE GENOMIC DNA]</scope>
    <source>
        <strain evidence="5 7">XU1</strain>
    </source>
</reference>
<dbReference type="Proteomes" id="UP000515442">
    <property type="component" value="Chromosome"/>
</dbReference>
<evidence type="ECO:0000313" key="5">
    <source>
        <dbReference type="EMBL" id="THJ43066.1"/>
    </source>
</evidence>
<dbReference type="KEGG" id="avo:AMS64_01915"/>
<evidence type="ECO:0000313" key="8">
    <source>
        <dbReference type="Proteomes" id="UP000515442"/>
    </source>
</evidence>
<feature type="domain" description="Flagellar basal-body/hook protein C-terminal" evidence="2">
    <location>
        <begin position="38"/>
        <end position="74"/>
    </location>
</feature>
<dbReference type="EMBL" id="SSUX01000012">
    <property type="protein sequence ID" value="THJ43066.1"/>
    <property type="molecule type" value="Genomic_DNA"/>
</dbReference>
<organism evidence="5 7">
    <name type="scientific">Aeromonas veronii</name>
    <dbReference type="NCBI Taxonomy" id="654"/>
    <lineage>
        <taxon>Bacteria</taxon>
        <taxon>Pseudomonadati</taxon>
        <taxon>Pseudomonadota</taxon>
        <taxon>Gammaproteobacteria</taxon>
        <taxon>Aeromonadales</taxon>
        <taxon>Aeromonadaceae</taxon>
        <taxon>Aeromonas</taxon>
    </lineage>
</organism>
<dbReference type="Proteomes" id="UP000267614">
    <property type="component" value="Chromosome"/>
</dbReference>
<dbReference type="InterPro" id="IPR010930">
    <property type="entry name" value="Flg_bb/hook_C_dom"/>
</dbReference>
<sequence>MRIDSAFNSGVQGFQRAEQIADKASNQIARLNTPSGDQVQVTDELVNLKVAEQQAGASAKVVQTASDMMGTLIDIRV</sequence>
<dbReference type="RefSeq" id="WP_005340632.1">
    <property type="nucleotide sequence ID" value="NZ_AP022038.1"/>
</dbReference>
<evidence type="ECO:0000313" key="7">
    <source>
        <dbReference type="Proteomes" id="UP000309618"/>
    </source>
</evidence>
<evidence type="ECO:0000259" key="2">
    <source>
        <dbReference type="Pfam" id="PF06429"/>
    </source>
</evidence>
<keyword evidence="5" id="KW-0282">Flagellum</keyword>
<proteinExistence type="inferred from homology"/>
<evidence type="ECO:0000313" key="4">
    <source>
        <dbReference type="EMBL" id="BBR41634.1"/>
    </source>
</evidence>
<dbReference type="AlphaFoldDB" id="A0A142DZA3"/>
<keyword evidence="5" id="KW-0966">Cell projection</keyword>
<dbReference type="Proteomes" id="UP000309618">
    <property type="component" value="Unassembled WGS sequence"/>
</dbReference>
<comment type="similarity">
    <text evidence="1">Belongs to the flagella basal body rod proteins family.</text>
</comment>
<reference evidence="4 8" key="3">
    <citation type="submission" date="2019-12" db="EMBL/GenBank/DDBJ databases">
        <title>complete genome sequences of Aeromonas veronii str. WP3-W19-ESBL-03 isolated from wastewater treatment plant effluent.</title>
        <authorList>
            <person name="Sekizuka T."/>
            <person name="Itokawa K."/>
            <person name="Yatsu K."/>
            <person name="Inamine Y."/>
            <person name="Kuroda M."/>
        </authorList>
    </citation>
    <scope>NUCLEOTIDE SEQUENCE [LARGE SCALE GENOMIC DNA]</scope>
    <source>
        <strain evidence="4 8">WP3-W19-ESBL-03</strain>
    </source>
</reference>